<evidence type="ECO:0000313" key="2">
    <source>
        <dbReference type="EMBL" id="UNO50404.1"/>
    </source>
</evidence>
<dbReference type="Gene3D" id="3.90.550.10">
    <property type="entry name" value="Spore Coat Polysaccharide Biosynthesis Protein SpsA, Chain A"/>
    <property type="match status" value="1"/>
</dbReference>
<keyword evidence="2" id="KW-0328">Glycosyltransferase</keyword>
<dbReference type="eggNOG" id="COG1215">
    <property type="taxonomic scope" value="Bacteria"/>
</dbReference>
<dbReference type="RefSeq" id="WP_021295886.1">
    <property type="nucleotide sequence ID" value="NZ_AURB01000112.1"/>
</dbReference>
<evidence type="ECO:0000313" key="3">
    <source>
        <dbReference type="Proteomes" id="UP000829401"/>
    </source>
</evidence>
<dbReference type="Pfam" id="PF00535">
    <property type="entry name" value="Glycos_transf_2"/>
    <property type="match status" value="1"/>
</dbReference>
<feature type="domain" description="Glycosyltransferase 2-like" evidence="1">
    <location>
        <begin position="55"/>
        <end position="200"/>
    </location>
</feature>
<sequence length="410" mass="45625">MWLAAGIIGVMAFLAWLWLLLFRGDFWRMSLRLGTQKNREIAVSNHPDTWPSVCAIVPARNEADMLPKTLPALLEQSYDGPFSVILVDDHSEDGTAEIARKIAQASGHPERLTIISADALPPGFVGKVWAQQCGLQHAPHDAEFILFTDADILHPAHSVESLVRKALLHPSDLVSLMVRLRIESFWETLLIPAFVYFFAKLYPFRWVCSPHRQTAAAAGGSILVRHKLVRQDGGLAPIGGALIDDCSLAQLIQSRNGSLWLGLGDDVTSLRAYPKLTDIWNMVARSAFVQLHYSTWLLIGTVAGMLVLYACPVIFGIASVCLLGTSTVHVVGWSIAAATNLCAWLLMSISFLPMLRWYKVDLWKAALLPLDGFLYTLMTIDSARRFWRGHTDAWKGRPYQRSEPAGWKSR</sequence>
<dbReference type="Proteomes" id="UP000829401">
    <property type="component" value="Chromosome"/>
</dbReference>
<gene>
    <name evidence="2" type="ORF">K1I37_08025</name>
</gene>
<proteinExistence type="predicted"/>
<dbReference type="InterPro" id="IPR017832">
    <property type="entry name" value="Glyco_trans_2_hopen-assoc_HpnB"/>
</dbReference>
<dbReference type="AlphaFoldDB" id="T0C709"/>
<dbReference type="EMBL" id="CP080467">
    <property type="protein sequence ID" value="UNO50404.1"/>
    <property type="molecule type" value="Genomic_DNA"/>
</dbReference>
<dbReference type="GO" id="GO:0016757">
    <property type="term" value="F:glycosyltransferase activity"/>
    <property type="evidence" value="ECO:0007669"/>
    <property type="project" value="UniProtKB-KW"/>
</dbReference>
<dbReference type="InterPro" id="IPR001173">
    <property type="entry name" value="Glyco_trans_2-like"/>
</dbReference>
<dbReference type="PANTHER" id="PTHR43646">
    <property type="entry name" value="GLYCOSYLTRANSFERASE"/>
    <property type="match status" value="1"/>
</dbReference>
<dbReference type="PANTHER" id="PTHR43646:SF3">
    <property type="entry name" value="SLR1566 PROTEIN"/>
    <property type="match status" value="1"/>
</dbReference>
<evidence type="ECO:0000259" key="1">
    <source>
        <dbReference type="Pfam" id="PF00535"/>
    </source>
</evidence>
<accession>T0C709</accession>
<dbReference type="EC" id="2.4.-.-" evidence="2"/>
<dbReference type="STRING" id="1356854.N007_00745"/>
<organism evidence="2 3">
    <name type="scientific">Alicyclobacillus acidoterrestris (strain ATCC 49025 / DSM 3922 / CIP 106132 / NCIMB 13137 / GD3B)</name>
    <dbReference type="NCBI Taxonomy" id="1356854"/>
    <lineage>
        <taxon>Bacteria</taxon>
        <taxon>Bacillati</taxon>
        <taxon>Bacillota</taxon>
        <taxon>Bacilli</taxon>
        <taxon>Bacillales</taxon>
        <taxon>Alicyclobacillaceae</taxon>
        <taxon>Alicyclobacillus</taxon>
    </lineage>
</organism>
<dbReference type="NCBIfam" id="TIGR03469">
    <property type="entry name" value="HpnB"/>
    <property type="match status" value="1"/>
</dbReference>
<protein>
    <submittedName>
        <fullName evidence="2">Glycosyltransferase</fullName>
        <ecNumber evidence="2">2.4.-.-</ecNumber>
    </submittedName>
</protein>
<name>T0C709_ALIAG</name>
<dbReference type="KEGG" id="aaco:K1I37_08025"/>
<accession>A0A9E6ZWE7</accession>
<dbReference type="InterPro" id="IPR029044">
    <property type="entry name" value="Nucleotide-diphossugar_trans"/>
</dbReference>
<keyword evidence="3" id="KW-1185">Reference proteome</keyword>
<dbReference type="SUPFAM" id="SSF53448">
    <property type="entry name" value="Nucleotide-diphospho-sugar transferases"/>
    <property type="match status" value="1"/>
</dbReference>
<reference evidence="3" key="1">
    <citation type="journal article" date="2022" name="G3 (Bethesda)">
        <title>Unveiling the complete genome sequence of Alicyclobacillus acidoterrestris DSM 3922T, a taint-producing strain.</title>
        <authorList>
            <person name="Leonardo I.C."/>
            <person name="Barreto Crespo M.T."/>
            <person name="Gaspar F.B."/>
        </authorList>
    </citation>
    <scope>NUCLEOTIDE SEQUENCE [LARGE SCALE GENOMIC DNA]</scope>
    <source>
        <strain evidence="3">DSM 3922</strain>
    </source>
</reference>
<keyword evidence="2" id="KW-0808">Transferase</keyword>
<dbReference type="OrthoDB" id="9806525at2"/>